<sequence length="991" mass="112125">MNDFFDSTSSLQVLCNYLKQQISLSGIDTEVSPESTLQDPQDEPLILEFDELQQEHAAKYIQRLWRKRQINLKFIQDPYNTYLSMMPPDDEQRLLSRIMFGRHAAELPANSKYKAANPYIHIRAYYHRDDDLPAVFLKQLLLQFAIDPELESVNEYMPVSLLNNTPIEEIIKAHFPPLKAPIELIKDMNHSIGLLVIPRYNFGQILKVKEIVRACGVVASPWEIAQNIRAELYPELISPEISGIDNLPVTREELLESLVCKKINAIAASCRHPTRLLAVNLAKLVQALPDMPPDAIKRISLLLELTHIFYEYHYPRYAFCIYVIIHEISLALLKQTDEQSLTHSFNAFISESKKTFLSSFALSEEHIANAHFVAFPALSGTNAYTLAMQLACQMKTDSGAEPKIKVCMPSYYEFAHITKKNLTESDADIYIISAGPMVNKNGLTPGVDINHLIRRKLIGKKRDKPLTLIVDATTALYANLQLAPEVQGLIERGQLSIILHESHQKFGLIHSDQAQYGRVLGLCAKDSYAEELIRQMQQNSQDDFNRHVDMRIGAFISSICGSSLEEIKQQHFSNGALLRNLLLTSLLSNKEIVTHKDMLTNLEQLYFTTSQDASFNNITRNIIEPRDSFGHFSFTKIGVGKYHRISADASDHIDCLILASQIYISQQYKAEQLADILLVYARTSERLSFEYQIMTLAVLNKISAGLSELDDIDLLELYTAMHYLLARCSNFAGRQYYTRVVTYLTSLEDILVAQYQPENPGSFLGAVNILYQAGIKSSHLIAYLHEHEHINLLAKVSTEICLQQFMQQNVLTAKQLMTVFALLEARLNIADYLGLISNEKFCSGVLKVHDANQRILVNLKSSSEKYQKASTASLIYQAECYQALQHYYQLEHSTKEDAQSLITSLENAKDTYTHDVLHHDRCAQSQAMRLILMMLTNFLASLTLGAAHAVHYKSTGRVLFFSGTNSENDLCATHQDLNAQLLMPQGIKMGA</sequence>
<organism evidence="1 2">
    <name type="scientific">Legionella lytica</name>
    <dbReference type="NCBI Taxonomy" id="96232"/>
    <lineage>
        <taxon>Bacteria</taxon>
        <taxon>Pseudomonadati</taxon>
        <taxon>Pseudomonadota</taxon>
        <taxon>Gammaproteobacteria</taxon>
        <taxon>Legionellales</taxon>
        <taxon>Legionellaceae</taxon>
        <taxon>Legionella</taxon>
    </lineage>
</organism>
<protein>
    <submittedName>
        <fullName evidence="1">Uncharacterized protein</fullName>
    </submittedName>
</protein>
<dbReference type="Proteomes" id="UP001615550">
    <property type="component" value="Unassembled WGS sequence"/>
</dbReference>
<evidence type="ECO:0000313" key="2">
    <source>
        <dbReference type="Proteomes" id="UP001615550"/>
    </source>
</evidence>
<evidence type="ECO:0000313" key="1">
    <source>
        <dbReference type="EMBL" id="MFJ1269045.1"/>
    </source>
</evidence>
<proteinExistence type="predicted"/>
<dbReference type="RefSeq" id="WP_400187863.1">
    <property type="nucleotide sequence ID" value="NZ_JBGORX010000003.1"/>
</dbReference>
<dbReference type="EMBL" id="JBGORX010000003">
    <property type="protein sequence ID" value="MFJ1269045.1"/>
    <property type="molecule type" value="Genomic_DNA"/>
</dbReference>
<accession>A0ABW8D8K0</accession>
<gene>
    <name evidence="1" type="ORF">ACD661_10790</name>
</gene>
<reference evidence="1 2" key="1">
    <citation type="submission" date="2024-08" db="EMBL/GenBank/DDBJ databases">
        <title>Draft Genome Sequence of Legionella lytica strain DSB2004, Isolated From a Fire Sprinkler System.</title>
        <authorList>
            <person name="Everhart A.D."/>
            <person name="Kidane D.T."/>
            <person name="Farone A.L."/>
            <person name="Farone M.B."/>
        </authorList>
    </citation>
    <scope>NUCLEOTIDE SEQUENCE [LARGE SCALE GENOMIC DNA]</scope>
    <source>
        <strain evidence="1 2">DSB2004</strain>
    </source>
</reference>
<keyword evidence="2" id="KW-1185">Reference proteome</keyword>
<comment type="caution">
    <text evidence="1">The sequence shown here is derived from an EMBL/GenBank/DDBJ whole genome shotgun (WGS) entry which is preliminary data.</text>
</comment>
<name>A0ABW8D8K0_9GAMM</name>